<dbReference type="InterPro" id="IPR004045">
    <property type="entry name" value="Glutathione_S-Trfase_N"/>
</dbReference>
<proteinExistence type="predicted"/>
<evidence type="ECO:0000313" key="2">
    <source>
        <dbReference type="EMBL" id="SET61689.1"/>
    </source>
</evidence>
<dbReference type="SUPFAM" id="SSF52833">
    <property type="entry name" value="Thioredoxin-like"/>
    <property type="match status" value="1"/>
</dbReference>
<organism evidence="2 3">
    <name type="scientific">Thalassotalea agarivorans</name>
    <name type="common">Thalassomonas agarivorans</name>
    <dbReference type="NCBI Taxonomy" id="349064"/>
    <lineage>
        <taxon>Bacteria</taxon>
        <taxon>Pseudomonadati</taxon>
        <taxon>Pseudomonadota</taxon>
        <taxon>Gammaproteobacteria</taxon>
        <taxon>Alteromonadales</taxon>
        <taxon>Colwelliaceae</taxon>
        <taxon>Thalassotalea</taxon>
    </lineage>
</organism>
<dbReference type="PROSITE" id="PS50404">
    <property type="entry name" value="GST_NTER"/>
    <property type="match status" value="1"/>
</dbReference>
<protein>
    <submittedName>
        <fullName evidence="2">Glutathione S-transferase</fullName>
    </submittedName>
</protein>
<dbReference type="EMBL" id="FOHK01000010">
    <property type="protein sequence ID" value="SET61689.1"/>
    <property type="molecule type" value="Genomic_DNA"/>
</dbReference>
<dbReference type="AlphaFoldDB" id="A0A1I0FW39"/>
<dbReference type="OrthoDB" id="8634103at2"/>
<reference evidence="2 3" key="1">
    <citation type="submission" date="2016-10" db="EMBL/GenBank/DDBJ databases">
        <authorList>
            <person name="de Groot N.N."/>
        </authorList>
    </citation>
    <scope>NUCLEOTIDE SEQUENCE [LARGE SCALE GENOMIC DNA]</scope>
    <source>
        <strain evidence="2 3">DSM 19706</strain>
    </source>
</reference>
<accession>A0A1I0FW39</accession>
<sequence>MLTLIGSGPSPYVRRIRILLGQFDYKFVNLDIYGDQQDIEVLKQNNPANKIPVLKDEDLTLYDSRVIYRYLGEKFAIAPLSWPQENLLTLVDATIDSLIVLIYGKRSGYDVESDVMIFQRQQERLPQLFAALDKACAEGKFDNWDYPAICLYTLLDWSLFRELYKWQTFEHLQKFYQSSLSEAFVSDTDPRL</sequence>
<evidence type="ECO:0000259" key="1">
    <source>
        <dbReference type="PROSITE" id="PS50404"/>
    </source>
</evidence>
<keyword evidence="2" id="KW-0808">Transferase</keyword>
<feature type="domain" description="GST N-terminal" evidence="1">
    <location>
        <begin position="1"/>
        <end position="79"/>
    </location>
</feature>
<name>A0A1I0FW39_THASX</name>
<dbReference type="Gene3D" id="3.40.30.10">
    <property type="entry name" value="Glutaredoxin"/>
    <property type="match status" value="1"/>
</dbReference>
<dbReference type="GO" id="GO:0016740">
    <property type="term" value="F:transferase activity"/>
    <property type="evidence" value="ECO:0007669"/>
    <property type="project" value="UniProtKB-KW"/>
</dbReference>
<dbReference type="STRING" id="349064.SAMN05660429_02220"/>
<keyword evidence="3" id="KW-1185">Reference proteome</keyword>
<dbReference type="Gene3D" id="1.20.1050.10">
    <property type="match status" value="1"/>
</dbReference>
<dbReference type="Pfam" id="PF13417">
    <property type="entry name" value="GST_N_3"/>
    <property type="match status" value="1"/>
</dbReference>
<dbReference type="InterPro" id="IPR036249">
    <property type="entry name" value="Thioredoxin-like_sf"/>
</dbReference>
<evidence type="ECO:0000313" key="3">
    <source>
        <dbReference type="Proteomes" id="UP000199308"/>
    </source>
</evidence>
<gene>
    <name evidence="2" type="ORF">SAMN05660429_02220</name>
</gene>
<dbReference type="Proteomes" id="UP000199308">
    <property type="component" value="Unassembled WGS sequence"/>
</dbReference>
<dbReference type="RefSeq" id="WP_093330271.1">
    <property type="nucleotide sequence ID" value="NZ_AP027363.1"/>
</dbReference>